<dbReference type="InterPro" id="IPR035906">
    <property type="entry name" value="MetI-like_sf"/>
</dbReference>
<dbReference type="GO" id="GO:0005886">
    <property type="term" value="C:plasma membrane"/>
    <property type="evidence" value="ECO:0007669"/>
    <property type="project" value="UniProtKB-SubCell"/>
</dbReference>
<keyword evidence="3" id="KW-1003">Cell membrane</keyword>
<feature type="transmembrane region" description="Helical" evidence="7">
    <location>
        <begin position="178"/>
        <end position="206"/>
    </location>
</feature>
<feature type="transmembrane region" description="Helical" evidence="7">
    <location>
        <begin position="36"/>
        <end position="62"/>
    </location>
</feature>
<sequence length="313" mass="34257">MTAIQSPARPAEDGAVPTSGRRETRTKTYKMGYGRWWWALPAVVLMLALIYATTASGAFYAFTDWAGIGDYNFVGLDNFTKIFRTPELTGALVNTLILAFGFLILTNVLGLLFALALNRGLKSRFVLRTLLFMPVVIAPIAVSYIWKFIFAFNGPLNQTLGAIGLKSWQHDWLGDPDLALWCVMAVMIWQSVGFCMVIYLAGLATVPVELEEAAALDGAGVFTRFRHIIVPMIQPSIAIATTLMLIQGLRVFDQVLALTAGGPAGATQTLATEVYQQAFVFNNFGFGAALALVLSVLILIFTVIQQYATRDRL</sequence>
<dbReference type="AlphaFoldDB" id="A0A853CQJ0"/>
<reference evidence="10 11" key="1">
    <citation type="submission" date="2020-07" db="EMBL/GenBank/DDBJ databases">
        <title>Sequencing the genomes of 1000 actinobacteria strains.</title>
        <authorList>
            <person name="Klenk H.-P."/>
        </authorList>
    </citation>
    <scope>NUCLEOTIDE SEQUENCE [LARGE SCALE GENOMIC DNA]</scope>
    <source>
        <strain evidence="10 11">DSM 104001</strain>
    </source>
</reference>
<feature type="transmembrane region" description="Helical" evidence="7">
    <location>
        <begin position="284"/>
        <end position="304"/>
    </location>
</feature>
<accession>A0A853CQJ0</accession>
<protein>
    <submittedName>
        <fullName evidence="10">Raffinose/stachyose/melibiose transport system permease protein</fullName>
    </submittedName>
</protein>
<dbReference type="InterPro" id="IPR000515">
    <property type="entry name" value="MetI-like"/>
</dbReference>
<evidence type="ECO:0000256" key="1">
    <source>
        <dbReference type="ARBA" id="ARBA00004651"/>
    </source>
</evidence>
<keyword evidence="5 7" id="KW-1133">Transmembrane helix</keyword>
<dbReference type="SUPFAM" id="SSF161098">
    <property type="entry name" value="MetI-like"/>
    <property type="match status" value="1"/>
</dbReference>
<evidence type="ECO:0000256" key="8">
    <source>
        <dbReference type="SAM" id="MobiDB-lite"/>
    </source>
</evidence>
<feature type="transmembrane region" description="Helical" evidence="7">
    <location>
        <begin position="227"/>
        <end position="246"/>
    </location>
</feature>
<evidence type="ECO:0000256" key="4">
    <source>
        <dbReference type="ARBA" id="ARBA00022692"/>
    </source>
</evidence>
<comment type="caution">
    <text evidence="10">The sequence shown here is derived from an EMBL/GenBank/DDBJ whole genome shotgun (WGS) entry which is preliminary data.</text>
</comment>
<gene>
    <name evidence="10" type="ORF">GGQ55_004736</name>
</gene>
<feature type="domain" description="ABC transmembrane type-1" evidence="9">
    <location>
        <begin position="92"/>
        <end position="305"/>
    </location>
</feature>
<feature type="region of interest" description="Disordered" evidence="8">
    <location>
        <begin position="1"/>
        <end position="23"/>
    </location>
</feature>
<dbReference type="Gene3D" id="1.10.3720.10">
    <property type="entry name" value="MetI-like"/>
    <property type="match status" value="1"/>
</dbReference>
<dbReference type="PANTHER" id="PTHR30193:SF37">
    <property type="entry name" value="INNER MEMBRANE ABC TRANSPORTER PERMEASE PROTEIN YCJO"/>
    <property type="match status" value="1"/>
</dbReference>
<comment type="subcellular location">
    <subcellularLocation>
        <location evidence="1 7">Cell membrane</location>
        <topology evidence="1 7">Multi-pass membrane protein</topology>
    </subcellularLocation>
</comment>
<keyword evidence="11" id="KW-1185">Reference proteome</keyword>
<dbReference type="PROSITE" id="PS50928">
    <property type="entry name" value="ABC_TM1"/>
    <property type="match status" value="1"/>
</dbReference>
<dbReference type="InterPro" id="IPR051393">
    <property type="entry name" value="ABC_transporter_permease"/>
</dbReference>
<dbReference type="Proteomes" id="UP000541969">
    <property type="component" value="Unassembled WGS sequence"/>
</dbReference>
<evidence type="ECO:0000256" key="2">
    <source>
        <dbReference type="ARBA" id="ARBA00022448"/>
    </source>
</evidence>
<organism evidence="10 11">
    <name type="scientific">Petropleomorpha daqingensis</name>
    <dbReference type="NCBI Taxonomy" id="2026353"/>
    <lineage>
        <taxon>Bacteria</taxon>
        <taxon>Bacillati</taxon>
        <taxon>Actinomycetota</taxon>
        <taxon>Actinomycetes</taxon>
        <taxon>Geodermatophilales</taxon>
        <taxon>Geodermatophilaceae</taxon>
        <taxon>Petropleomorpha</taxon>
    </lineage>
</organism>
<evidence type="ECO:0000313" key="11">
    <source>
        <dbReference type="Proteomes" id="UP000541969"/>
    </source>
</evidence>
<evidence type="ECO:0000256" key="7">
    <source>
        <dbReference type="RuleBase" id="RU363032"/>
    </source>
</evidence>
<keyword evidence="2 7" id="KW-0813">Transport</keyword>
<evidence type="ECO:0000256" key="3">
    <source>
        <dbReference type="ARBA" id="ARBA00022475"/>
    </source>
</evidence>
<comment type="similarity">
    <text evidence="7">Belongs to the binding-protein-dependent transport system permease family.</text>
</comment>
<feature type="transmembrane region" description="Helical" evidence="7">
    <location>
        <begin position="125"/>
        <end position="146"/>
    </location>
</feature>
<evidence type="ECO:0000313" key="10">
    <source>
        <dbReference type="EMBL" id="NYJ08458.1"/>
    </source>
</evidence>
<keyword evidence="4 7" id="KW-0812">Transmembrane</keyword>
<keyword evidence="6 7" id="KW-0472">Membrane</keyword>
<name>A0A853CQJ0_9ACTN</name>
<evidence type="ECO:0000256" key="5">
    <source>
        <dbReference type="ARBA" id="ARBA00022989"/>
    </source>
</evidence>
<feature type="transmembrane region" description="Helical" evidence="7">
    <location>
        <begin position="96"/>
        <end position="118"/>
    </location>
</feature>
<dbReference type="GO" id="GO:0055085">
    <property type="term" value="P:transmembrane transport"/>
    <property type="evidence" value="ECO:0007669"/>
    <property type="project" value="InterPro"/>
</dbReference>
<dbReference type="RefSeq" id="WP_218859417.1">
    <property type="nucleotide sequence ID" value="NZ_JACBZT010000001.1"/>
</dbReference>
<dbReference type="CDD" id="cd06261">
    <property type="entry name" value="TM_PBP2"/>
    <property type="match status" value="1"/>
</dbReference>
<dbReference type="PANTHER" id="PTHR30193">
    <property type="entry name" value="ABC TRANSPORTER PERMEASE PROTEIN"/>
    <property type="match status" value="1"/>
</dbReference>
<proteinExistence type="inferred from homology"/>
<dbReference type="Pfam" id="PF00528">
    <property type="entry name" value="BPD_transp_1"/>
    <property type="match status" value="1"/>
</dbReference>
<dbReference type="EMBL" id="JACBZT010000001">
    <property type="protein sequence ID" value="NYJ08458.1"/>
    <property type="molecule type" value="Genomic_DNA"/>
</dbReference>
<evidence type="ECO:0000259" key="9">
    <source>
        <dbReference type="PROSITE" id="PS50928"/>
    </source>
</evidence>
<evidence type="ECO:0000256" key="6">
    <source>
        <dbReference type="ARBA" id="ARBA00023136"/>
    </source>
</evidence>